<evidence type="ECO:0000313" key="3">
    <source>
        <dbReference type="Proteomes" id="UP001652625"/>
    </source>
</evidence>
<dbReference type="InterPro" id="IPR038770">
    <property type="entry name" value="Na+/solute_symporter_sf"/>
</dbReference>
<feature type="transmembrane region" description="Helical" evidence="2">
    <location>
        <begin position="72"/>
        <end position="92"/>
    </location>
</feature>
<organism evidence="3 4">
    <name type="scientific">Hydra vulgaris</name>
    <name type="common">Hydra</name>
    <name type="synonym">Hydra attenuata</name>
    <dbReference type="NCBI Taxonomy" id="6087"/>
    <lineage>
        <taxon>Eukaryota</taxon>
        <taxon>Metazoa</taxon>
        <taxon>Cnidaria</taxon>
        <taxon>Hydrozoa</taxon>
        <taxon>Hydroidolina</taxon>
        <taxon>Anthoathecata</taxon>
        <taxon>Aplanulata</taxon>
        <taxon>Hydridae</taxon>
        <taxon>Hydra</taxon>
    </lineage>
</organism>
<keyword evidence="2" id="KW-0472">Membrane</keyword>
<feature type="transmembrane region" description="Helical" evidence="2">
    <location>
        <begin position="253"/>
        <end position="272"/>
    </location>
</feature>
<sequence>MLNAIDIGDKIPLESAEELNVIESLGKDVIPMDLGKKTPLTAETNLIAAEKTSQKLLYKILEKVQEFLSAKALPLFLLIGVMLGAFIPQIGVAIDHKVTSNVCLVIMFLYSGLYLSTTSILEAFKAYKAAAWGTLSILCVTCVIGAQLTSLYSFHVPSNLKTNMSFLSHINETNQNLLYGNETAIHNVDSFRAGLIVYFSTPCTVSSGILMVTQIDGNTALAVMLTIVTNIVGIFTTPLFLKWILTIGSQIKLDVSSLLLNLSLCLLLPILVGKSLRFIKFVKTFISNPNCKFCLMLCSVTALAIIILIQVSKTSSNGELRKLTLISTLAVIGWTLAMHFIFLLLNGLVSWILRLERKQLKCIVVLASQKTVTIASAILTFIPVEFGDRGLMAIAIVVGHLSILLFDSFLIPFWLYIEKKYNFCGGSHSSQEELK</sequence>
<dbReference type="PANTHER" id="PTHR18640:SF10">
    <property type="entry name" value="SODIUM_METABOLITE COTRANSPORTER BASS4, CHLOROPLASTIC-RELATED"/>
    <property type="match status" value="1"/>
</dbReference>
<gene>
    <name evidence="4" type="primary">LOC136092305</name>
</gene>
<evidence type="ECO:0000256" key="1">
    <source>
        <dbReference type="ARBA" id="ARBA00006528"/>
    </source>
</evidence>
<feature type="transmembrane region" description="Helical" evidence="2">
    <location>
        <begin position="390"/>
        <end position="417"/>
    </location>
</feature>
<feature type="transmembrane region" description="Helical" evidence="2">
    <location>
        <begin position="331"/>
        <end position="353"/>
    </location>
</feature>
<evidence type="ECO:0000256" key="2">
    <source>
        <dbReference type="SAM" id="Phobius"/>
    </source>
</evidence>
<feature type="transmembrane region" description="Helical" evidence="2">
    <location>
        <begin position="220"/>
        <end position="241"/>
    </location>
</feature>
<proteinExistence type="inferred from homology"/>
<keyword evidence="3" id="KW-1185">Reference proteome</keyword>
<dbReference type="Gene3D" id="1.20.1530.20">
    <property type="match status" value="1"/>
</dbReference>
<feature type="transmembrane region" description="Helical" evidence="2">
    <location>
        <begin position="195"/>
        <end position="213"/>
    </location>
</feature>
<evidence type="ECO:0000313" key="4">
    <source>
        <dbReference type="RefSeq" id="XP_065676297.1"/>
    </source>
</evidence>
<reference evidence="4" key="1">
    <citation type="submission" date="2025-08" db="UniProtKB">
        <authorList>
            <consortium name="RefSeq"/>
        </authorList>
    </citation>
    <scope>IDENTIFICATION</scope>
</reference>
<dbReference type="Proteomes" id="UP001652625">
    <property type="component" value="Chromosome 15"/>
</dbReference>
<name>A0ABM4DNZ7_HYDVU</name>
<feature type="transmembrane region" description="Helical" evidence="2">
    <location>
        <begin position="98"/>
        <end position="117"/>
    </location>
</feature>
<keyword evidence="2" id="KW-0812">Transmembrane</keyword>
<comment type="similarity">
    <text evidence="1">Belongs to the bile acid:sodium symporter (BASS) (TC 2.A.28) family.</text>
</comment>
<feature type="transmembrane region" description="Helical" evidence="2">
    <location>
        <begin position="360"/>
        <end position="384"/>
    </location>
</feature>
<protein>
    <submittedName>
        <fullName evidence="4">Uncharacterized protein LOC136092305</fullName>
    </submittedName>
</protein>
<feature type="transmembrane region" description="Helical" evidence="2">
    <location>
        <begin position="293"/>
        <end position="311"/>
    </location>
</feature>
<dbReference type="InterPro" id="IPR016833">
    <property type="entry name" value="Put_Na-Bile_cotransptr"/>
</dbReference>
<accession>A0ABM4DNZ7</accession>
<feature type="transmembrane region" description="Helical" evidence="2">
    <location>
        <begin position="129"/>
        <end position="154"/>
    </location>
</feature>
<dbReference type="PANTHER" id="PTHR18640">
    <property type="entry name" value="SOLUTE CARRIER FAMILY 10 MEMBER 7"/>
    <property type="match status" value="1"/>
</dbReference>
<dbReference type="GeneID" id="136092305"/>
<dbReference type="Pfam" id="PF13593">
    <property type="entry name" value="SBF_like"/>
    <property type="match status" value="1"/>
</dbReference>
<dbReference type="RefSeq" id="XP_065676297.1">
    <property type="nucleotide sequence ID" value="XM_065820225.1"/>
</dbReference>
<keyword evidence="2" id="KW-1133">Transmembrane helix</keyword>